<name>A0A6B0TZZ7_IXORI</name>
<protein>
    <submittedName>
        <fullName evidence="1">Uncharacterized protein</fullName>
    </submittedName>
</protein>
<reference evidence="1" key="1">
    <citation type="submission" date="2019-12" db="EMBL/GenBank/DDBJ databases">
        <title>An insight into the sialome of adult female Ixodes ricinus ticks feeding for 6 days.</title>
        <authorList>
            <person name="Perner J."/>
            <person name="Ribeiro J.M.C."/>
        </authorList>
    </citation>
    <scope>NUCLEOTIDE SEQUENCE</scope>
    <source>
        <strain evidence="1">Semi-engorged</strain>
        <tissue evidence="1">Salivary glands</tissue>
    </source>
</reference>
<dbReference type="AlphaFoldDB" id="A0A6B0TZZ7"/>
<proteinExistence type="predicted"/>
<dbReference type="EMBL" id="GIFC01003679">
    <property type="protein sequence ID" value="MXU85762.1"/>
    <property type="molecule type" value="Transcribed_RNA"/>
</dbReference>
<organism evidence="1">
    <name type="scientific">Ixodes ricinus</name>
    <name type="common">Common tick</name>
    <name type="synonym">Acarus ricinus</name>
    <dbReference type="NCBI Taxonomy" id="34613"/>
    <lineage>
        <taxon>Eukaryota</taxon>
        <taxon>Metazoa</taxon>
        <taxon>Ecdysozoa</taxon>
        <taxon>Arthropoda</taxon>
        <taxon>Chelicerata</taxon>
        <taxon>Arachnida</taxon>
        <taxon>Acari</taxon>
        <taxon>Parasitiformes</taxon>
        <taxon>Ixodida</taxon>
        <taxon>Ixodoidea</taxon>
        <taxon>Ixodidae</taxon>
        <taxon>Ixodinae</taxon>
        <taxon>Ixodes</taxon>
    </lineage>
</organism>
<sequence length="87" mass="9730">MAPTMTQKTLTMATGATSAAIATSWPCTLWRRIFGLSAASEGFGQLRRFGRWFRRNIRDVTATADGRRRRRVACVQSAEHLCLDVNV</sequence>
<evidence type="ECO:0000313" key="1">
    <source>
        <dbReference type="EMBL" id="MXU85762.1"/>
    </source>
</evidence>
<accession>A0A6B0TZZ7</accession>